<keyword evidence="1" id="KW-0472">Membrane</keyword>
<dbReference type="PANTHER" id="PTHR40057">
    <property type="entry name" value="SLR1162 PROTEIN"/>
    <property type="match status" value="1"/>
</dbReference>
<keyword evidence="4" id="KW-1185">Reference proteome</keyword>
<keyword evidence="1" id="KW-0812">Transmembrane</keyword>
<dbReference type="Pfam" id="PF03992">
    <property type="entry name" value="ABM"/>
    <property type="match status" value="1"/>
</dbReference>
<feature type="domain" description="ABM" evidence="2">
    <location>
        <begin position="27"/>
        <end position="96"/>
    </location>
</feature>
<organism evidence="3 4">
    <name type="scientific">Compostimonas suwonensis</name>
    <dbReference type="NCBI Taxonomy" id="1048394"/>
    <lineage>
        <taxon>Bacteria</taxon>
        <taxon>Bacillati</taxon>
        <taxon>Actinomycetota</taxon>
        <taxon>Actinomycetes</taxon>
        <taxon>Micrococcales</taxon>
        <taxon>Microbacteriaceae</taxon>
        <taxon>Compostimonas</taxon>
    </lineage>
</organism>
<keyword evidence="1" id="KW-1133">Transmembrane helix</keyword>
<dbReference type="AlphaFoldDB" id="A0A2M9BZC3"/>
<evidence type="ECO:0000313" key="4">
    <source>
        <dbReference type="Proteomes" id="UP000230161"/>
    </source>
</evidence>
<dbReference type="InterPro" id="IPR011008">
    <property type="entry name" value="Dimeric_a/b-barrel"/>
</dbReference>
<dbReference type="InterPro" id="IPR007138">
    <property type="entry name" value="ABM_dom"/>
</dbReference>
<feature type="transmembrane region" description="Helical" evidence="1">
    <location>
        <begin position="178"/>
        <end position="199"/>
    </location>
</feature>
<sequence length="217" mass="24033">MTRSGSAAASGVIFAGMTFTGAMSAEPITVSITRHVSPDRAKEVAAWARAGQDLLSASPGYLGSGWIRPDPQSTEWHMLYRFADAASLDAWENSSERSWWVQSAMGMVEDTRTERRTGIEGWFDQPTGVTVVNASAPVPPRWKQMVSIFIVFYPVNLLATWLVTPLLIGIWLPLRVLIVVAAIMPIMTYALLPLVTRALRPWLVNRPRARTRIANPQ</sequence>
<reference evidence="3 4" key="1">
    <citation type="submission" date="2017-11" db="EMBL/GenBank/DDBJ databases">
        <title>Genomic Encyclopedia of Archaeal and Bacterial Type Strains, Phase II (KMG-II): From Individual Species to Whole Genera.</title>
        <authorList>
            <person name="Goeker M."/>
        </authorList>
    </citation>
    <scope>NUCLEOTIDE SEQUENCE [LARGE SCALE GENOMIC DNA]</scope>
    <source>
        <strain evidence="3 4">DSM 25625</strain>
    </source>
</reference>
<accession>A0A2M9BZC3</accession>
<name>A0A2M9BZC3_9MICO</name>
<feature type="transmembrane region" description="Helical" evidence="1">
    <location>
        <begin position="150"/>
        <end position="172"/>
    </location>
</feature>
<dbReference type="SUPFAM" id="SSF54909">
    <property type="entry name" value="Dimeric alpha+beta barrel"/>
    <property type="match status" value="1"/>
</dbReference>
<protein>
    <recommendedName>
        <fullName evidence="2">ABM domain-containing protein</fullName>
    </recommendedName>
</protein>
<dbReference type="Proteomes" id="UP000230161">
    <property type="component" value="Unassembled WGS sequence"/>
</dbReference>
<dbReference type="InterPro" id="IPR038762">
    <property type="entry name" value="ABM_predict"/>
</dbReference>
<gene>
    <name evidence="3" type="ORF">CLV54_1101</name>
</gene>
<dbReference type="Gene3D" id="3.30.70.100">
    <property type="match status" value="1"/>
</dbReference>
<dbReference type="EMBL" id="PGFB01000002">
    <property type="protein sequence ID" value="PJJ63435.1"/>
    <property type="molecule type" value="Genomic_DNA"/>
</dbReference>
<evidence type="ECO:0000259" key="2">
    <source>
        <dbReference type="Pfam" id="PF03992"/>
    </source>
</evidence>
<proteinExistence type="predicted"/>
<comment type="caution">
    <text evidence="3">The sequence shown here is derived from an EMBL/GenBank/DDBJ whole genome shotgun (WGS) entry which is preliminary data.</text>
</comment>
<dbReference type="PANTHER" id="PTHR40057:SF1">
    <property type="entry name" value="SLR1162 PROTEIN"/>
    <property type="match status" value="1"/>
</dbReference>
<evidence type="ECO:0000256" key="1">
    <source>
        <dbReference type="SAM" id="Phobius"/>
    </source>
</evidence>
<evidence type="ECO:0000313" key="3">
    <source>
        <dbReference type="EMBL" id="PJJ63435.1"/>
    </source>
</evidence>